<feature type="chain" id="PRO_5047370334" evidence="2">
    <location>
        <begin position="25"/>
        <end position="282"/>
    </location>
</feature>
<keyword evidence="2" id="KW-0732">Signal</keyword>
<keyword evidence="3" id="KW-0449">Lipoprotein</keyword>
<keyword evidence="4" id="KW-1185">Reference proteome</keyword>
<evidence type="ECO:0000313" key="3">
    <source>
        <dbReference type="EMBL" id="MCC2615444.1"/>
    </source>
</evidence>
<feature type="region of interest" description="Disordered" evidence="1">
    <location>
        <begin position="133"/>
        <end position="153"/>
    </location>
</feature>
<dbReference type="InterPro" id="IPR016875">
    <property type="entry name" value="UCP028200"/>
</dbReference>
<evidence type="ECO:0000256" key="1">
    <source>
        <dbReference type="SAM" id="MobiDB-lite"/>
    </source>
</evidence>
<comment type="caution">
    <text evidence="3">The sequence shown here is derived from an EMBL/GenBank/DDBJ whole genome shotgun (WGS) entry which is preliminary data.</text>
</comment>
<dbReference type="PIRSF" id="PIRSF028200">
    <property type="entry name" value="UCP028200"/>
    <property type="match status" value="1"/>
</dbReference>
<evidence type="ECO:0000313" key="4">
    <source>
        <dbReference type="Proteomes" id="UP001520878"/>
    </source>
</evidence>
<proteinExistence type="predicted"/>
<organism evidence="3 4">
    <name type="scientific">Fluctibacter halophilus</name>
    <dbReference type="NCBI Taxonomy" id="226011"/>
    <lineage>
        <taxon>Bacteria</taxon>
        <taxon>Pseudomonadati</taxon>
        <taxon>Pseudomonadota</taxon>
        <taxon>Gammaproteobacteria</taxon>
        <taxon>Alteromonadales</taxon>
        <taxon>Alteromonadaceae</taxon>
        <taxon>Fluctibacter</taxon>
    </lineage>
</organism>
<feature type="signal peptide" evidence="2">
    <location>
        <begin position="1"/>
        <end position="24"/>
    </location>
</feature>
<accession>A0ABS8G6Y1</accession>
<dbReference type="RefSeq" id="WP_229157344.1">
    <property type="nucleotide sequence ID" value="NZ_JAJEWP010000001.1"/>
</dbReference>
<sequence>MKQMLRTAVLLVPLVLAGCSSTFAYNNLDWLLYWYLDDYVDLQRDQKQVFDQQLDTWLQWHRAEELGAYRNHLNDLREDLSQPHISAETLLAHMNRGRGHWERFRDRIVPGLAEFSPRLSDEQVNQLFDELEEQNRKNEQERYEGTEQERQAQRVEDLQDQVKGYIGRLTDSQKVLIAEHAPLFESSFDGWIQYRRQIQAKARALFDARHDNPAFVAELKALMLDPDQEKSDEYVAISNRNRARFAQLASQLHDTLTDKQRKRLLGEIDDLIDDLTTLIEDD</sequence>
<reference evidence="3 4" key="1">
    <citation type="submission" date="2021-10" db="EMBL/GenBank/DDBJ databases">
        <title>Draft genome of Aestuariibacter halophilus JC2043.</title>
        <authorList>
            <person name="Emsley S.A."/>
            <person name="Pfannmuller K.M."/>
            <person name="Ushijima B."/>
            <person name="Saw J.H."/>
            <person name="Videau P."/>
        </authorList>
    </citation>
    <scope>NUCLEOTIDE SEQUENCE [LARGE SCALE GENOMIC DNA]</scope>
    <source>
        <strain evidence="3 4">JC2043</strain>
    </source>
</reference>
<name>A0ABS8G6Y1_9ALTE</name>
<dbReference type="Proteomes" id="UP001520878">
    <property type="component" value="Unassembled WGS sequence"/>
</dbReference>
<dbReference type="EMBL" id="JAJEWP010000001">
    <property type="protein sequence ID" value="MCC2615444.1"/>
    <property type="molecule type" value="Genomic_DNA"/>
</dbReference>
<gene>
    <name evidence="3" type="ORF">LJ739_04220</name>
</gene>
<dbReference type="Pfam" id="PF19795">
    <property type="entry name" value="DUF6279"/>
    <property type="match status" value="1"/>
</dbReference>
<dbReference type="PROSITE" id="PS51257">
    <property type="entry name" value="PROKAR_LIPOPROTEIN"/>
    <property type="match status" value="1"/>
</dbReference>
<evidence type="ECO:0000256" key="2">
    <source>
        <dbReference type="SAM" id="SignalP"/>
    </source>
</evidence>
<protein>
    <submittedName>
        <fullName evidence="3">DUF6279 family lipoprotein</fullName>
    </submittedName>
</protein>